<gene>
    <name evidence="3" type="ORF">C3L33_14449</name>
</gene>
<feature type="domain" description="Splicing factor Cactin C-terminal" evidence="2">
    <location>
        <begin position="91"/>
        <end position="148"/>
    </location>
</feature>
<sequence length="160" mass="18691">MRKCTPCTKKRKITDEDVAEYLAKRVAKKLKAASYQFQDWESKEEESDSDRRRSRSEADNLDKAMGATEEGGAVFGGSSDEVNIDSPVYSWRDEYCPRKPKYSNRVHTGYEWNKYNRTHYDHDNPPPKAVQGYKFNIFYPDLADKTKACPQKLLLMLYRE</sequence>
<evidence type="ECO:0000313" key="4">
    <source>
        <dbReference type="Proteomes" id="UP000428333"/>
    </source>
</evidence>
<dbReference type="GO" id="GO:0045292">
    <property type="term" value="P:mRNA cis splicing, via spliceosome"/>
    <property type="evidence" value="ECO:0007669"/>
    <property type="project" value="TreeGrafter"/>
</dbReference>
<evidence type="ECO:0000313" key="3">
    <source>
        <dbReference type="EMBL" id="KAE9453659.1"/>
    </source>
</evidence>
<dbReference type="SMART" id="SM01050">
    <property type="entry name" value="CactinC_cactus"/>
    <property type="match status" value="1"/>
</dbReference>
<feature type="compositionally biased region" description="Basic and acidic residues" evidence="1">
    <location>
        <begin position="49"/>
        <end position="62"/>
    </location>
</feature>
<keyword evidence="4" id="KW-1185">Reference proteome</keyword>
<reference evidence="3 4" key="1">
    <citation type="journal article" date="2019" name="Genome Biol. Evol.">
        <title>The Rhododendron genome and chromosomal organization provide insight into shared whole-genome duplications across the heath family (Ericaceae).</title>
        <authorList>
            <person name="Soza V.L."/>
            <person name="Lindsley D."/>
            <person name="Waalkes A."/>
            <person name="Ramage E."/>
            <person name="Patwardhan R.P."/>
            <person name="Burton J.N."/>
            <person name="Adey A."/>
            <person name="Kumar A."/>
            <person name="Qiu R."/>
            <person name="Shendure J."/>
            <person name="Hall B."/>
        </authorList>
    </citation>
    <scope>NUCLEOTIDE SEQUENCE [LARGE SCALE GENOMIC DNA]</scope>
    <source>
        <strain evidence="3">RSF 1966-606</strain>
    </source>
</reference>
<feature type="region of interest" description="Disordered" evidence="1">
    <location>
        <begin position="38"/>
        <end position="79"/>
    </location>
</feature>
<protein>
    <recommendedName>
        <fullName evidence="2">Splicing factor Cactin C-terminal domain-containing protein</fullName>
    </recommendedName>
</protein>
<feature type="non-terminal residue" evidence="3">
    <location>
        <position position="1"/>
    </location>
</feature>
<evidence type="ECO:0000256" key="1">
    <source>
        <dbReference type="SAM" id="MobiDB-lite"/>
    </source>
</evidence>
<proteinExistence type="predicted"/>
<evidence type="ECO:0000259" key="2">
    <source>
        <dbReference type="Pfam" id="PF09732"/>
    </source>
</evidence>
<dbReference type="PANTHER" id="PTHR21737">
    <property type="entry name" value="POLYGLUTAMINE BINDING PROTEIN 1/MARVEL MEMBRANE-ASSOCIATING DOMAIN CONTAINING 3"/>
    <property type="match status" value="1"/>
</dbReference>
<comment type="caution">
    <text evidence="3">The sequence shown here is derived from an EMBL/GenBank/DDBJ whole genome shotgun (WGS) entry which is preliminary data.</text>
</comment>
<dbReference type="InterPro" id="IPR019134">
    <property type="entry name" value="Cactin_C"/>
</dbReference>
<dbReference type="OrthoDB" id="265955at2759"/>
<dbReference type="GO" id="GO:0005737">
    <property type="term" value="C:cytoplasm"/>
    <property type="evidence" value="ECO:0007669"/>
    <property type="project" value="TreeGrafter"/>
</dbReference>
<dbReference type="PANTHER" id="PTHR21737:SF4">
    <property type="entry name" value="SPLICING FACTOR CACTIN"/>
    <property type="match status" value="1"/>
</dbReference>
<dbReference type="EMBL" id="QEFC01002163">
    <property type="protein sequence ID" value="KAE9453659.1"/>
    <property type="molecule type" value="Genomic_DNA"/>
</dbReference>
<dbReference type="GO" id="GO:0005681">
    <property type="term" value="C:spliceosomal complex"/>
    <property type="evidence" value="ECO:0007669"/>
    <property type="project" value="TreeGrafter"/>
</dbReference>
<dbReference type="Pfam" id="PF09732">
    <property type="entry name" value="CactinC_cactus"/>
    <property type="match status" value="1"/>
</dbReference>
<dbReference type="AlphaFoldDB" id="A0A6A4LEB3"/>
<name>A0A6A4LEB3_9ERIC</name>
<dbReference type="Proteomes" id="UP000428333">
    <property type="component" value="Linkage Group LG08"/>
</dbReference>
<accession>A0A6A4LEB3</accession>
<organism evidence="3 4">
    <name type="scientific">Rhododendron williamsianum</name>
    <dbReference type="NCBI Taxonomy" id="262921"/>
    <lineage>
        <taxon>Eukaryota</taxon>
        <taxon>Viridiplantae</taxon>
        <taxon>Streptophyta</taxon>
        <taxon>Embryophyta</taxon>
        <taxon>Tracheophyta</taxon>
        <taxon>Spermatophyta</taxon>
        <taxon>Magnoliopsida</taxon>
        <taxon>eudicotyledons</taxon>
        <taxon>Gunneridae</taxon>
        <taxon>Pentapetalae</taxon>
        <taxon>asterids</taxon>
        <taxon>Ericales</taxon>
        <taxon>Ericaceae</taxon>
        <taxon>Ericoideae</taxon>
        <taxon>Rhodoreae</taxon>
        <taxon>Rhododendron</taxon>
    </lineage>
</organism>